<dbReference type="OrthoDB" id="70840at2"/>
<feature type="domain" description="N-acetyltransferase" evidence="3">
    <location>
        <begin position="23"/>
        <end position="167"/>
    </location>
</feature>
<protein>
    <submittedName>
        <fullName evidence="4">L-amino acid N-acyltransferase YncA</fullName>
    </submittedName>
</protein>
<dbReference type="InterPro" id="IPR016181">
    <property type="entry name" value="Acyl_CoA_acyltransferase"/>
</dbReference>
<evidence type="ECO:0000259" key="3">
    <source>
        <dbReference type="PROSITE" id="PS51186"/>
    </source>
</evidence>
<dbReference type="Proteomes" id="UP000198582">
    <property type="component" value="Unassembled WGS sequence"/>
</dbReference>
<organism evidence="4 5">
    <name type="scientific">Amycolatopsis saalfeldensis</name>
    <dbReference type="NCBI Taxonomy" id="394193"/>
    <lineage>
        <taxon>Bacteria</taxon>
        <taxon>Bacillati</taxon>
        <taxon>Actinomycetota</taxon>
        <taxon>Actinomycetes</taxon>
        <taxon>Pseudonocardiales</taxon>
        <taxon>Pseudonocardiaceae</taxon>
        <taxon>Amycolatopsis</taxon>
    </lineage>
</organism>
<dbReference type="AlphaFoldDB" id="A0A1H8QDM0"/>
<dbReference type="EMBL" id="FOEF01000001">
    <property type="protein sequence ID" value="SEO52312.1"/>
    <property type="molecule type" value="Genomic_DNA"/>
</dbReference>
<gene>
    <name evidence="4" type="ORF">SAMN04489732_101312</name>
</gene>
<reference evidence="4 5" key="1">
    <citation type="submission" date="2016-10" db="EMBL/GenBank/DDBJ databases">
        <authorList>
            <person name="de Groot N.N."/>
        </authorList>
    </citation>
    <scope>NUCLEOTIDE SEQUENCE [LARGE SCALE GENOMIC DNA]</scope>
    <source>
        <strain evidence="4 5">DSM 44993</strain>
    </source>
</reference>
<dbReference type="Pfam" id="PF00583">
    <property type="entry name" value="Acetyltransf_1"/>
    <property type="match status" value="1"/>
</dbReference>
<evidence type="ECO:0000256" key="2">
    <source>
        <dbReference type="ARBA" id="ARBA00023315"/>
    </source>
</evidence>
<evidence type="ECO:0000313" key="5">
    <source>
        <dbReference type="Proteomes" id="UP000198582"/>
    </source>
</evidence>
<keyword evidence="2 4" id="KW-0012">Acyltransferase</keyword>
<sequence length="171" mass="18578">MSPLLVRPADLAAEADAVGDLMVEYMTWATGQFKAAFGLEAPTDPAQMRDGLAAYGTKSSALLVAVDASGELAGAGALRTLAPGIVELKRMYVRPAWRGRHLGSQLLDRLLDQAAQLGASTIRLDTARFMQDAQGLYRSRGFVERDPYQGTEIPPDFQRYWAFFERPVAGG</sequence>
<proteinExistence type="predicted"/>
<evidence type="ECO:0000313" key="4">
    <source>
        <dbReference type="EMBL" id="SEO52312.1"/>
    </source>
</evidence>
<dbReference type="CDD" id="cd04301">
    <property type="entry name" value="NAT_SF"/>
    <property type="match status" value="1"/>
</dbReference>
<dbReference type="InterPro" id="IPR000182">
    <property type="entry name" value="GNAT_dom"/>
</dbReference>
<dbReference type="PROSITE" id="PS51186">
    <property type="entry name" value="GNAT"/>
    <property type="match status" value="1"/>
</dbReference>
<dbReference type="RefSeq" id="WP_091611319.1">
    <property type="nucleotide sequence ID" value="NZ_FOEF01000001.1"/>
</dbReference>
<keyword evidence="5" id="KW-1185">Reference proteome</keyword>
<name>A0A1H8QDM0_9PSEU</name>
<dbReference type="GO" id="GO:0016747">
    <property type="term" value="F:acyltransferase activity, transferring groups other than amino-acyl groups"/>
    <property type="evidence" value="ECO:0007669"/>
    <property type="project" value="InterPro"/>
</dbReference>
<dbReference type="STRING" id="394193.SAMN04489732_101312"/>
<dbReference type="InterPro" id="IPR050832">
    <property type="entry name" value="Bact_Acetyltransf"/>
</dbReference>
<evidence type="ECO:0000256" key="1">
    <source>
        <dbReference type="ARBA" id="ARBA00022679"/>
    </source>
</evidence>
<dbReference type="Gene3D" id="3.40.630.30">
    <property type="match status" value="1"/>
</dbReference>
<dbReference type="PANTHER" id="PTHR43877:SF2">
    <property type="entry name" value="AMINOALKYLPHOSPHONATE N-ACETYLTRANSFERASE-RELATED"/>
    <property type="match status" value="1"/>
</dbReference>
<dbReference type="PANTHER" id="PTHR43877">
    <property type="entry name" value="AMINOALKYLPHOSPHONATE N-ACETYLTRANSFERASE-RELATED-RELATED"/>
    <property type="match status" value="1"/>
</dbReference>
<keyword evidence="1 4" id="KW-0808">Transferase</keyword>
<accession>A0A1H8QDM0</accession>
<dbReference type="SUPFAM" id="SSF55729">
    <property type="entry name" value="Acyl-CoA N-acyltransferases (Nat)"/>
    <property type="match status" value="1"/>
</dbReference>